<protein>
    <recommendedName>
        <fullName evidence="2">MAK10-like protein</fullName>
    </recommendedName>
</protein>
<evidence type="ECO:0000313" key="1">
    <source>
        <dbReference type="EMBL" id="GEU77503.1"/>
    </source>
</evidence>
<dbReference type="AlphaFoldDB" id="A0A6L2MUF3"/>
<reference evidence="1" key="1">
    <citation type="journal article" date="2019" name="Sci. Rep.">
        <title>Draft genome of Tanacetum cinerariifolium, the natural source of mosquito coil.</title>
        <authorList>
            <person name="Yamashiro T."/>
            <person name="Shiraishi A."/>
            <person name="Satake H."/>
            <person name="Nakayama K."/>
        </authorList>
    </citation>
    <scope>NUCLEOTIDE SEQUENCE</scope>
</reference>
<name>A0A6L2MUF3_TANCI</name>
<proteinExistence type="predicted"/>
<gene>
    <name evidence="1" type="ORF">Tci_049481</name>
</gene>
<organism evidence="1">
    <name type="scientific">Tanacetum cinerariifolium</name>
    <name type="common">Dalmatian daisy</name>
    <name type="synonym">Chrysanthemum cinerariifolium</name>
    <dbReference type="NCBI Taxonomy" id="118510"/>
    <lineage>
        <taxon>Eukaryota</taxon>
        <taxon>Viridiplantae</taxon>
        <taxon>Streptophyta</taxon>
        <taxon>Embryophyta</taxon>
        <taxon>Tracheophyta</taxon>
        <taxon>Spermatophyta</taxon>
        <taxon>Magnoliopsida</taxon>
        <taxon>eudicotyledons</taxon>
        <taxon>Gunneridae</taxon>
        <taxon>Pentapetalae</taxon>
        <taxon>asterids</taxon>
        <taxon>campanulids</taxon>
        <taxon>Asterales</taxon>
        <taxon>Asteraceae</taxon>
        <taxon>Asteroideae</taxon>
        <taxon>Anthemideae</taxon>
        <taxon>Anthemidinae</taxon>
        <taxon>Tanacetum</taxon>
    </lineage>
</organism>
<evidence type="ECO:0008006" key="2">
    <source>
        <dbReference type="Google" id="ProtNLM"/>
    </source>
</evidence>
<dbReference type="EMBL" id="BKCJ010007487">
    <property type="protein sequence ID" value="GEU77503.1"/>
    <property type="molecule type" value="Genomic_DNA"/>
</dbReference>
<sequence>MEDYLAPNPPIQVNKITSSCEICSGPHDTQYCMENHEQAFFDYASSSINEAGGKWFTFKPDQNNLGHTYNPSWKSHQNLRLSKFKANFKQQQSKMTNEIATFLKAINDRMTGALLRRGFLATANAIIDCKKANIALGEGINRLMFGVKGIDLGDADGPYWTTLGKRESYEPYPSTDGSIINDDSIPNEQVQLFDDEGTKNDQLPKIDWANLGGDQVKIDVSRPLPLGGPPCHVTIQTQLFFNKDLDYLRYGNKGSSPALLISKIKVAYYLDFGLELLVLEQLWIDDVCTYDINAKYVRTHMRILSVASIKVYSRYGYDYLSEVALRRADFQEHMIAEKDFKNLHPSDFKDLNLLLLQGHLDHLPGSDKRILSTAVKLWTKNLVIRQRVEDF</sequence>
<comment type="caution">
    <text evidence="1">The sequence shown here is derived from an EMBL/GenBank/DDBJ whole genome shotgun (WGS) entry which is preliminary data.</text>
</comment>
<accession>A0A6L2MUF3</accession>